<dbReference type="EMBL" id="BLPG01000001">
    <property type="protein sequence ID" value="GFJ93137.1"/>
    <property type="molecule type" value="Genomic_DNA"/>
</dbReference>
<gene>
    <name evidence="3" type="ORF">Prum_067790</name>
</gene>
<keyword evidence="2" id="KW-1133">Transmembrane helix</keyword>
<reference evidence="3 4" key="1">
    <citation type="submission" date="2020-03" db="EMBL/GenBank/DDBJ databases">
        <title>Whole genome shotgun sequence of Phytohabitans rumicis NBRC 108638.</title>
        <authorList>
            <person name="Komaki H."/>
            <person name="Tamura T."/>
        </authorList>
    </citation>
    <scope>NUCLEOTIDE SEQUENCE [LARGE SCALE GENOMIC DNA]</scope>
    <source>
        <strain evidence="3 4">NBRC 108638</strain>
    </source>
</reference>
<keyword evidence="4" id="KW-1185">Reference proteome</keyword>
<comment type="caution">
    <text evidence="3">The sequence shown here is derived from an EMBL/GenBank/DDBJ whole genome shotgun (WGS) entry which is preliminary data.</text>
</comment>
<feature type="transmembrane region" description="Helical" evidence="2">
    <location>
        <begin position="35"/>
        <end position="55"/>
    </location>
</feature>
<protein>
    <submittedName>
        <fullName evidence="3">Uncharacterized protein</fullName>
    </submittedName>
</protein>
<feature type="region of interest" description="Disordered" evidence="1">
    <location>
        <begin position="1"/>
        <end position="28"/>
    </location>
</feature>
<evidence type="ECO:0000256" key="1">
    <source>
        <dbReference type="SAM" id="MobiDB-lite"/>
    </source>
</evidence>
<reference evidence="3 4" key="2">
    <citation type="submission" date="2020-03" db="EMBL/GenBank/DDBJ databases">
        <authorList>
            <person name="Ichikawa N."/>
            <person name="Kimura A."/>
            <person name="Kitahashi Y."/>
            <person name="Uohara A."/>
        </authorList>
    </citation>
    <scope>NUCLEOTIDE SEQUENCE [LARGE SCALE GENOMIC DNA]</scope>
    <source>
        <strain evidence="3 4">NBRC 108638</strain>
    </source>
</reference>
<proteinExistence type="predicted"/>
<evidence type="ECO:0000313" key="3">
    <source>
        <dbReference type="EMBL" id="GFJ93137.1"/>
    </source>
</evidence>
<keyword evidence="2" id="KW-0812">Transmembrane</keyword>
<organism evidence="3 4">
    <name type="scientific">Phytohabitans rumicis</name>
    <dbReference type="NCBI Taxonomy" id="1076125"/>
    <lineage>
        <taxon>Bacteria</taxon>
        <taxon>Bacillati</taxon>
        <taxon>Actinomycetota</taxon>
        <taxon>Actinomycetes</taxon>
        <taxon>Micromonosporales</taxon>
        <taxon>Micromonosporaceae</taxon>
    </lineage>
</organism>
<feature type="transmembrane region" description="Helical" evidence="2">
    <location>
        <begin position="61"/>
        <end position="81"/>
    </location>
</feature>
<sequence>MPPAFDPSSGLGTDPHPRQAPKPVGASDQTVQEGLAGAAMMLGLLALIAGLVVLFTSSRQMGAVVMTIGVGAVIAGGLPMLRPMRVLKTRGGASRQCESRTA</sequence>
<dbReference type="AlphaFoldDB" id="A0A6V8LGD2"/>
<name>A0A6V8LGD2_9ACTN</name>
<evidence type="ECO:0000313" key="4">
    <source>
        <dbReference type="Proteomes" id="UP000482960"/>
    </source>
</evidence>
<dbReference type="Proteomes" id="UP000482960">
    <property type="component" value="Unassembled WGS sequence"/>
</dbReference>
<keyword evidence="2" id="KW-0472">Membrane</keyword>
<evidence type="ECO:0000256" key="2">
    <source>
        <dbReference type="SAM" id="Phobius"/>
    </source>
</evidence>
<accession>A0A6V8LGD2</accession>